<evidence type="ECO:0000256" key="1">
    <source>
        <dbReference type="SAM" id="MobiDB-lite"/>
    </source>
</evidence>
<dbReference type="EMBL" id="AFAY01000048">
    <property type="protein sequence ID" value="EGF08949.1"/>
    <property type="molecule type" value="Genomic_DNA"/>
</dbReference>
<dbReference type="AlphaFoldDB" id="F2BF77"/>
<protein>
    <submittedName>
        <fullName evidence="2">Uncharacterized protein</fullName>
    </submittedName>
</protein>
<sequence>MWANPFSDGLKTQRPPFYRSLPRFLRGRRRGSYVGCAAPRRRTRFLLRNESERFSENSNRVRGLRRTPYVSSSCRHSRAGGNLL</sequence>
<feature type="region of interest" description="Disordered" evidence="1">
    <location>
        <begin position="53"/>
        <end position="84"/>
    </location>
</feature>
<keyword evidence="3" id="KW-1185">Reference proteome</keyword>
<dbReference type="HOGENOM" id="CLU_2524088_0_0_4"/>
<name>F2BF77_9NEIS</name>
<evidence type="ECO:0000313" key="3">
    <source>
        <dbReference type="Proteomes" id="UP000004105"/>
    </source>
</evidence>
<proteinExistence type="predicted"/>
<accession>F2BF77</accession>
<comment type="caution">
    <text evidence="2">The sequence shown here is derived from an EMBL/GenBank/DDBJ whole genome shotgun (WGS) entry which is preliminary data.</text>
</comment>
<evidence type="ECO:0000313" key="2">
    <source>
        <dbReference type="EMBL" id="EGF08949.1"/>
    </source>
</evidence>
<gene>
    <name evidence="2" type="ORF">HMPREF9123_2384</name>
</gene>
<reference evidence="2 3" key="1">
    <citation type="submission" date="2011-02" db="EMBL/GenBank/DDBJ databases">
        <authorList>
            <person name="Muzny D."/>
            <person name="Qin X."/>
            <person name="Deng J."/>
            <person name="Jiang H."/>
            <person name="Liu Y."/>
            <person name="Qu J."/>
            <person name="Song X.-Z."/>
            <person name="Zhang L."/>
            <person name="Thornton R."/>
            <person name="Coyle M."/>
            <person name="Francisco L."/>
            <person name="Jackson L."/>
            <person name="Javaid M."/>
            <person name="Korchina V."/>
            <person name="Kovar C."/>
            <person name="Mata R."/>
            <person name="Mathew T."/>
            <person name="Ngo R."/>
            <person name="Nguyen L."/>
            <person name="Nguyen N."/>
            <person name="Okwuonu G."/>
            <person name="Ongeri F."/>
            <person name="Pham C."/>
            <person name="Simmons D."/>
            <person name="Wilczek-Boney K."/>
            <person name="Hale W."/>
            <person name="Jakkamsetti A."/>
            <person name="Pham P."/>
            <person name="Ruth R."/>
            <person name="San Lucas F."/>
            <person name="Warren J."/>
            <person name="Zhang J."/>
            <person name="Zhao Z."/>
            <person name="Zhou C."/>
            <person name="Zhu D."/>
            <person name="Lee S."/>
            <person name="Bess C."/>
            <person name="Blankenburg K."/>
            <person name="Forbes L."/>
            <person name="Fu Q."/>
            <person name="Gubbala S."/>
            <person name="Hirani K."/>
            <person name="Jayaseelan J.C."/>
            <person name="Lara F."/>
            <person name="Munidasa M."/>
            <person name="Palculict T."/>
            <person name="Patil S."/>
            <person name="Pu L.-L."/>
            <person name="Saada N."/>
            <person name="Tang L."/>
            <person name="Weissenberger G."/>
            <person name="Zhu Y."/>
            <person name="Hemphill L."/>
            <person name="Shang Y."/>
            <person name="Youmans B."/>
            <person name="Ayvaz T."/>
            <person name="Ross M."/>
            <person name="Santibanez J."/>
            <person name="Aqrawi P."/>
            <person name="Gross S."/>
            <person name="Joshi V."/>
            <person name="Fowler G."/>
            <person name="Nazareth L."/>
            <person name="Reid J."/>
            <person name="Worley K."/>
            <person name="Petrosino J."/>
            <person name="Highlander S."/>
            <person name="Gibbs R."/>
        </authorList>
    </citation>
    <scope>NUCLEOTIDE SEQUENCE [LARGE SCALE GENOMIC DNA]</scope>
    <source>
        <strain evidence="2 3">ATCC BAA-1200</strain>
    </source>
</reference>
<organism evidence="2 3">
    <name type="scientific">Neisseria bacilliformis ATCC BAA-1200</name>
    <dbReference type="NCBI Taxonomy" id="888742"/>
    <lineage>
        <taxon>Bacteria</taxon>
        <taxon>Pseudomonadati</taxon>
        <taxon>Pseudomonadota</taxon>
        <taxon>Betaproteobacteria</taxon>
        <taxon>Neisseriales</taxon>
        <taxon>Neisseriaceae</taxon>
        <taxon>Neisseria</taxon>
    </lineage>
</organism>
<dbReference type="Proteomes" id="UP000004105">
    <property type="component" value="Unassembled WGS sequence"/>
</dbReference>